<evidence type="ECO:0000256" key="1">
    <source>
        <dbReference type="ARBA" id="ARBA00006484"/>
    </source>
</evidence>
<dbReference type="InterPro" id="IPR003560">
    <property type="entry name" value="DHB_DH"/>
</dbReference>
<dbReference type="Pfam" id="PF00106">
    <property type="entry name" value="adh_short"/>
    <property type="match status" value="1"/>
</dbReference>
<feature type="non-terminal residue" evidence="3">
    <location>
        <position position="134"/>
    </location>
</feature>
<accession>A0A523XEG6</accession>
<dbReference type="InterPro" id="IPR036291">
    <property type="entry name" value="NAD(P)-bd_dom_sf"/>
</dbReference>
<dbReference type="GO" id="GO:0008667">
    <property type="term" value="F:2,3-dihydro-2,3-dihydroxybenzoate dehydrogenase activity"/>
    <property type="evidence" value="ECO:0007669"/>
    <property type="project" value="InterPro"/>
</dbReference>
<keyword evidence="2" id="KW-0560">Oxidoreductase</keyword>
<protein>
    <submittedName>
        <fullName evidence="3">SDR family NAD(P)-dependent oxidoreductase</fullName>
    </submittedName>
</protein>
<dbReference type="PRINTS" id="PR01397">
    <property type="entry name" value="DHBDHDRGNASE"/>
</dbReference>
<dbReference type="SUPFAM" id="SSF51735">
    <property type="entry name" value="NAD(P)-binding Rossmann-fold domains"/>
    <property type="match status" value="1"/>
</dbReference>
<gene>
    <name evidence="3" type="ORF">E3J38_09640</name>
</gene>
<comment type="similarity">
    <text evidence="1">Belongs to the short-chain dehydrogenases/reductases (SDR) family.</text>
</comment>
<reference evidence="3 4" key="1">
    <citation type="submission" date="2019-03" db="EMBL/GenBank/DDBJ databases">
        <title>Metabolic potential of uncultured bacteria and archaea associated with petroleum seepage in deep-sea sediments.</title>
        <authorList>
            <person name="Dong X."/>
            <person name="Hubert C."/>
        </authorList>
    </citation>
    <scope>NUCLEOTIDE SEQUENCE [LARGE SCALE GENOMIC DNA]</scope>
    <source>
        <strain evidence="3">E29_bin36</strain>
    </source>
</reference>
<comment type="caution">
    <text evidence="3">The sequence shown here is derived from an EMBL/GenBank/DDBJ whole genome shotgun (WGS) entry which is preliminary data.</text>
</comment>
<proteinExistence type="inferred from homology"/>
<evidence type="ECO:0000313" key="4">
    <source>
        <dbReference type="Proteomes" id="UP000315534"/>
    </source>
</evidence>
<dbReference type="PANTHER" id="PTHR43669">
    <property type="entry name" value="5-KETO-D-GLUCONATE 5-REDUCTASE"/>
    <property type="match status" value="1"/>
</dbReference>
<dbReference type="GO" id="GO:0019290">
    <property type="term" value="P:siderophore biosynthetic process"/>
    <property type="evidence" value="ECO:0007669"/>
    <property type="project" value="InterPro"/>
</dbReference>
<organism evidence="3 4">
    <name type="scientific">candidate division TA06 bacterium</name>
    <dbReference type="NCBI Taxonomy" id="2250710"/>
    <lineage>
        <taxon>Bacteria</taxon>
        <taxon>Bacteria division TA06</taxon>
    </lineage>
</organism>
<name>A0A523XEG6_UNCT6</name>
<dbReference type="Proteomes" id="UP000315534">
    <property type="component" value="Unassembled WGS sequence"/>
</dbReference>
<dbReference type="EMBL" id="SOIP01000554">
    <property type="protein sequence ID" value="TET77671.1"/>
    <property type="molecule type" value="Genomic_DNA"/>
</dbReference>
<dbReference type="Gene3D" id="3.40.50.720">
    <property type="entry name" value="NAD(P)-binding Rossmann-like Domain"/>
    <property type="match status" value="1"/>
</dbReference>
<dbReference type="CDD" id="cd05233">
    <property type="entry name" value="SDR_c"/>
    <property type="match status" value="1"/>
</dbReference>
<dbReference type="InterPro" id="IPR002347">
    <property type="entry name" value="SDR_fam"/>
</dbReference>
<dbReference type="AlphaFoldDB" id="A0A523XEG6"/>
<sequence length="134" mass="13831">MMTRSITEFFDLGGKGVIVTGGATGIGKAIALRLAEAGASVIIADIDLGVASRTVEAIQAEGGKAQAVVADAGSLVDARKVAEECVQAFGCVDILVNNAGIYPPSPVLDMREETWDKVLSINLKGVFFYSQAAA</sequence>
<evidence type="ECO:0000313" key="3">
    <source>
        <dbReference type="EMBL" id="TET77671.1"/>
    </source>
</evidence>
<dbReference type="PANTHER" id="PTHR43669:SF14">
    <property type="entry name" value="OXIDOREDUCTASE"/>
    <property type="match status" value="1"/>
</dbReference>
<evidence type="ECO:0000256" key="2">
    <source>
        <dbReference type="ARBA" id="ARBA00023002"/>
    </source>
</evidence>